<evidence type="ECO:0000256" key="15">
    <source>
        <dbReference type="ARBA" id="ARBA00033329"/>
    </source>
</evidence>
<dbReference type="SUPFAM" id="SSF46785">
    <property type="entry name" value="Winged helix' DNA-binding domain"/>
    <property type="match status" value="1"/>
</dbReference>
<dbReference type="Pfam" id="PF02742">
    <property type="entry name" value="Fe_dep_repr_C"/>
    <property type="match status" value="1"/>
</dbReference>
<name>Q8FRV7_COREF</name>
<dbReference type="InterPro" id="IPR038157">
    <property type="entry name" value="FeoA_core_dom"/>
</dbReference>
<evidence type="ECO:0000259" key="16">
    <source>
        <dbReference type="PROSITE" id="PS50944"/>
    </source>
</evidence>
<protein>
    <recommendedName>
        <fullName evidence="4">Diphtheria toxin repressor</fullName>
    </recommendedName>
    <alternativeName>
        <fullName evidence="14">Iron-dependent diphtheria tox regulatory element</fullName>
    </alternativeName>
    <alternativeName>
        <fullName evidence="13">Manganese transport regulator</fullName>
    </alternativeName>
    <alternativeName>
        <fullName evidence="15">Tox regulatory factor</fullName>
    </alternativeName>
</protein>
<evidence type="ECO:0000256" key="6">
    <source>
        <dbReference type="ARBA" id="ARBA00022491"/>
    </source>
</evidence>
<evidence type="ECO:0000256" key="4">
    <source>
        <dbReference type="ARBA" id="ARBA00016140"/>
    </source>
</evidence>
<evidence type="ECO:0000256" key="2">
    <source>
        <dbReference type="ARBA" id="ARBA00007871"/>
    </source>
</evidence>
<feature type="domain" description="HTH dtxR-type" evidence="16">
    <location>
        <begin position="31"/>
        <end position="94"/>
    </location>
</feature>
<dbReference type="SMART" id="SM00899">
    <property type="entry name" value="FeoA"/>
    <property type="match status" value="1"/>
</dbReference>
<dbReference type="STRING" id="196164.gene:10741053"/>
<dbReference type="InterPro" id="IPR001367">
    <property type="entry name" value="Fe_dep_repressor"/>
</dbReference>
<dbReference type="InterPro" id="IPR008988">
    <property type="entry name" value="Transcriptional_repressor_C"/>
</dbReference>
<keyword evidence="10" id="KW-0010">Activator</keyword>
<dbReference type="PANTHER" id="PTHR33238">
    <property type="entry name" value="IRON (METAL) DEPENDENT REPRESSOR, DTXR FAMILY"/>
    <property type="match status" value="1"/>
</dbReference>
<dbReference type="KEGG" id="cef:CE0651"/>
<evidence type="ECO:0000256" key="14">
    <source>
        <dbReference type="ARBA" id="ARBA00032618"/>
    </source>
</evidence>
<evidence type="ECO:0000256" key="11">
    <source>
        <dbReference type="ARBA" id="ARBA00023163"/>
    </source>
</evidence>
<dbReference type="eggNOG" id="COG1918">
    <property type="taxonomic scope" value="Bacteria"/>
</dbReference>
<accession>Q8FRV7</accession>
<sequence length="248" mass="27540">MTNPCWMNRWLSGKTAPGQWATISDMHISDLPDKTQDYLKTIWDITDRNGGQPATLGEIAEILEQKTPTASEAIKRLATRDLVHHERYSGVTLTATGRALALEMVRRHRLLETFLHDVLGYTWDEVHEDADLLEHAASDRLIARIDAHLGHPRRDPHGDPIPTAEGLIDDLGHTTLATAVPGTTVTITRVQDIDPELLRYLAEHDVVPGSRIIIAREPFAGIVEAVVEDTGQRFPLAVTQLPLITVQV</sequence>
<keyword evidence="8" id="KW-0805">Transcription regulation</keyword>
<keyword evidence="12" id="KW-0464">Manganese</keyword>
<dbReference type="Pfam" id="PF01325">
    <property type="entry name" value="Fe_dep_repress"/>
    <property type="match status" value="1"/>
</dbReference>
<dbReference type="SUPFAM" id="SSF50037">
    <property type="entry name" value="C-terminal domain of transcriptional repressors"/>
    <property type="match status" value="1"/>
</dbReference>
<dbReference type="InterPro" id="IPR022687">
    <property type="entry name" value="HTH_DTXR"/>
</dbReference>
<keyword evidence="11" id="KW-0804">Transcription</keyword>
<keyword evidence="18" id="KW-1185">Reference proteome</keyword>
<organism evidence="17 18">
    <name type="scientific">Corynebacterium efficiens (strain DSM 44549 / YS-314 / AJ 12310 / JCM 11189 / NBRC 100395)</name>
    <dbReference type="NCBI Taxonomy" id="196164"/>
    <lineage>
        <taxon>Bacteria</taxon>
        <taxon>Bacillati</taxon>
        <taxon>Actinomycetota</taxon>
        <taxon>Actinomycetes</taxon>
        <taxon>Mycobacteriales</taxon>
        <taxon>Corynebacteriaceae</taxon>
        <taxon>Corynebacterium</taxon>
    </lineage>
</organism>
<dbReference type="InterPro" id="IPR007167">
    <property type="entry name" value="Fe-transptr_FeoA-like"/>
</dbReference>
<dbReference type="InterPro" id="IPR022689">
    <property type="entry name" value="Iron_dep_repressor"/>
</dbReference>
<dbReference type="InterPro" id="IPR050536">
    <property type="entry name" value="DtxR_MntR_Metal-Reg"/>
</dbReference>
<dbReference type="PANTHER" id="PTHR33238:SF11">
    <property type="entry name" value="TRANSCRIPTIONAL REGULATOR MNTR"/>
    <property type="match status" value="1"/>
</dbReference>
<evidence type="ECO:0000256" key="12">
    <source>
        <dbReference type="ARBA" id="ARBA00023211"/>
    </source>
</evidence>
<dbReference type="GO" id="GO:0003700">
    <property type="term" value="F:DNA-binding transcription factor activity"/>
    <property type="evidence" value="ECO:0007669"/>
    <property type="project" value="InterPro"/>
</dbReference>
<dbReference type="SMART" id="SM00529">
    <property type="entry name" value="HTH_DTXR"/>
    <property type="match status" value="1"/>
</dbReference>
<reference evidence="17 18" key="1">
    <citation type="journal article" date="2003" name="Genome Res.">
        <title>Comparative complete genome sequence analysis of the amino acid replacements responsible for the thermostability of Corynebacterium efficiens.</title>
        <authorList>
            <person name="Nishio Y."/>
            <person name="Nakamura Y."/>
            <person name="Kawarabayasi Y."/>
            <person name="Usuda Y."/>
            <person name="Kimura E."/>
            <person name="Sugimoto S."/>
            <person name="Matsui K."/>
            <person name="Yamagishi A."/>
            <person name="Kikuchi H."/>
            <person name="Ikeo K."/>
            <person name="Gojobori T."/>
        </authorList>
    </citation>
    <scope>NUCLEOTIDE SEQUENCE [LARGE SCALE GENOMIC DNA]</scope>
    <source>
        <strain evidence="18">DSM 44549 / YS-314 / AJ 12310 / JCM 11189 / NBRC 100395</strain>
    </source>
</reference>
<dbReference type="HOGENOM" id="CLU_069532_0_2_11"/>
<dbReference type="PROSITE" id="PS50944">
    <property type="entry name" value="HTH_DTXR"/>
    <property type="match status" value="1"/>
</dbReference>
<evidence type="ECO:0000256" key="5">
    <source>
        <dbReference type="ARBA" id="ARBA00022490"/>
    </source>
</evidence>
<comment type="subcellular location">
    <subcellularLocation>
        <location evidence="1">Cytoplasm</location>
    </subcellularLocation>
</comment>
<keyword evidence="7" id="KW-0408">Iron</keyword>
<dbReference type="Gene3D" id="2.30.30.90">
    <property type="match status" value="1"/>
</dbReference>
<keyword evidence="9" id="KW-0238">DNA-binding</keyword>
<dbReference type="GO" id="GO:0005737">
    <property type="term" value="C:cytoplasm"/>
    <property type="evidence" value="ECO:0007669"/>
    <property type="project" value="UniProtKB-SubCell"/>
</dbReference>
<evidence type="ECO:0000313" key="17">
    <source>
        <dbReference type="EMBL" id="BAC17461.1"/>
    </source>
</evidence>
<evidence type="ECO:0000313" key="18">
    <source>
        <dbReference type="Proteomes" id="UP000001409"/>
    </source>
</evidence>
<dbReference type="EMBL" id="BA000035">
    <property type="protein sequence ID" value="BAC17461.1"/>
    <property type="molecule type" value="Genomic_DNA"/>
</dbReference>
<evidence type="ECO:0000256" key="9">
    <source>
        <dbReference type="ARBA" id="ARBA00023125"/>
    </source>
</evidence>
<proteinExistence type="inferred from homology"/>
<comment type="similarity">
    <text evidence="2">Belongs to the DtxR/MntR family.</text>
</comment>
<dbReference type="Pfam" id="PF04023">
    <property type="entry name" value="FeoA"/>
    <property type="match status" value="1"/>
</dbReference>
<comment type="subunit">
    <text evidence="3">Homodimer.</text>
</comment>
<keyword evidence="5" id="KW-0963">Cytoplasm</keyword>
<dbReference type="Gene3D" id="1.10.10.10">
    <property type="entry name" value="Winged helix-like DNA-binding domain superfamily/Winged helix DNA-binding domain"/>
    <property type="match status" value="1"/>
</dbReference>
<dbReference type="GO" id="GO:0003677">
    <property type="term" value="F:DNA binding"/>
    <property type="evidence" value="ECO:0007669"/>
    <property type="project" value="UniProtKB-KW"/>
</dbReference>
<dbReference type="GO" id="GO:0045892">
    <property type="term" value="P:negative regulation of DNA-templated transcription"/>
    <property type="evidence" value="ECO:0007669"/>
    <property type="project" value="TreeGrafter"/>
</dbReference>
<evidence type="ECO:0000256" key="10">
    <source>
        <dbReference type="ARBA" id="ARBA00023159"/>
    </source>
</evidence>
<evidence type="ECO:0000256" key="3">
    <source>
        <dbReference type="ARBA" id="ARBA00011738"/>
    </source>
</evidence>
<dbReference type="Proteomes" id="UP000001409">
    <property type="component" value="Chromosome"/>
</dbReference>
<dbReference type="GO" id="GO:0046914">
    <property type="term" value="F:transition metal ion binding"/>
    <property type="evidence" value="ECO:0007669"/>
    <property type="project" value="InterPro"/>
</dbReference>
<dbReference type="InterPro" id="IPR036390">
    <property type="entry name" value="WH_DNA-bd_sf"/>
</dbReference>
<dbReference type="eggNOG" id="COG1321">
    <property type="taxonomic scope" value="Bacteria"/>
</dbReference>
<dbReference type="AlphaFoldDB" id="Q8FRV7"/>
<evidence type="ECO:0000256" key="13">
    <source>
        <dbReference type="ARBA" id="ARBA00032593"/>
    </source>
</evidence>
<dbReference type="SUPFAM" id="SSF47979">
    <property type="entry name" value="Iron-dependent repressor protein, dimerization domain"/>
    <property type="match status" value="1"/>
</dbReference>
<dbReference type="InterPro" id="IPR036388">
    <property type="entry name" value="WH-like_DNA-bd_sf"/>
</dbReference>
<dbReference type="FunFam" id="1.10.60.10:FF:000004">
    <property type="entry name" value="DtxR family transcriptional regulator"/>
    <property type="match status" value="1"/>
</dbReference>
<evidence type="ECO:0000256" key="1">
    <source>
        <dbReference type="ARBA" id="ARBA00004496"/>
    </source>
</evidence>
<keyword evidence="6" id="KW-0678">Repressor</keyword>
<dbReference type="GO" id="GO:0046983">
    <property type="term" value="F:protein dimerization activity"/>
    <property type="evidence" value="ECO:0007669"/>
    <property type="project" value="InterPro"/>
</dbReference>
<evidence type="ECO:0000256" key="8">
    <source>
        <dbReference type="ARBA" id="ARBA00023015"/>
    </source>
</evidence>
<evidence type="ECO:0000256" key="7">
    <source>
        <dbReference type="ARBA" id="ARBA00023004"/>
    </source>
</evidence>
<dbReference type="InterPro" id="IPR036421">
    <property type="entry name" value="Fe_dep_repressor_sf"/>
</dbReference>